<feature type="chain" id="PRO_5043288915" description="Lipoprotein LpqB beta-propeller domain-containing protein" evidence="2">
    <location>
        <begin position="22"/>
        <end position="403"/>
    </location>
</feature>
<dbReference type="SUPFAM" id="SSF69304">
    <property type="entry name" value="Tricorn protease N-terminal domain"/>
    <property type="match status" value="1"/>
</dbReference>
<evidence type="ECO:0000313" key="4">
    <source>
        <dbReference type="EMBL" id="XCH74955.1"/>
    </source>
</evidence>
<dbReference type="AlphaFoldDB" id="A0AAU7MAA3"/>
<gene>
    <name evidence="4" type="ORF">ABUL08_02235</name>
    <name evidence="3" type="ORF">VK199_02230</name>
</gene>
<evidence type="ECO:0000256" key="2">
    <source>
        <dbReference type="SAM" id="SignalP"/>
    </source>
</evidence>
<accession>A0AAU7MAA3</accession>
<feature type="signal peptide" evidence="2">
    <location>
        <begin position="1"/>
        <end position="21"/>
    </location>
</feature>
<feature type="compositionally biased region" description="Low complexity" evidence="1">
    <location>
        <begin position="247"/>
        <end position="263"/>
    </location>
</feature>
<evidence type="ECO:0008006" key="5">
    <source>
        <dbReference type="Google" id="ProtNLM"/>
    </source>
</evidence>
<keyword evidence="2" id="KW-0732">Signal</keyword>
<evidence type="ECO:0000256" key="1">
    <source>
        <dbReference type="SAM" id="MobiDB-lite"/>
    </source>
</evidence>
<reference evidence="3" key="1">
    <citation type="submission" date="2024-01" db="EMBL/GenBank/DDBJ databases">
        <title>The genome sequence of Micromonospora mangrovi CCTCC AA 2012012.</title>
        <authorList>
            <person name="Gao J."/>
        </authorList>
    </citation>
    <scope>NUCLEOTIDE SEQUENCE</scope>
    <source>
        <strain evidence="3">CCTCC AA 2012012</strain>
    </source>
</reference>
<feature type="region of interest" description="Disordered" evidence="1">
    <location>
        <begin position="297"/>
        <end position="317"/>
    </location>
</feature>
<dbReference type="EMBL" id="CP157762">
    <property type="protein sequence ID" value="XBP94256.1"/>
    <property type="molecule type" value="Genomic_DNA"/>
</dbReference>
<dbReference type="RefSeq" id="WP_350934004.1">
    <property type="nucleotide sequence ID" value="NZ_CP157762.1"/>
</dbReference>
<feature type="region of interest" description="Disordered" evidence="1">
    <location>
        <begin position="242"/>
        <end position="263"/>
    </location>
</feature>
<evidence type="ECO:0000313" key="3">
    <source>
        <dbReference type="EMBL" id="XBP94256.1"/>
    </source>
</evidence>
<proteinExistence type="predicted"/>
<name>A0AAU7MAA3_9ACTN</name>
<dbReference type="PROSITE" id="PS51257">
    <property type="entry name" value="PROKAR_LIPOPROTEIN"/>
    <property type="match status" value="1"/>
</dbReference>
<dbReference type="EMBL" id="CP159342">
    <property type="protein sequence ID" value="XCH74955.1"/>
    <property type="molecule type" value="Genomic_DNA"/>
</dbReference>
<organism evidence="3">
    <name type="scientific">Micromonospora sp. CCTCC AA 2012012</name>
    <dbReference type="NCBI Taxonomy" id="3111921"/>
    <lineage>
        <taxon>Bacteria</taxon>
        <taxon>Bacillati</taxon>
        <taxon>Actinomycetota</taxon>
        <taxon>Actinomycetes</taxon>
        <taxon>Micromonosporales</taxon>
        <taxon>Micromonosporaceae</taxon>
        <taxon>Micromonospora</taxon>
    </lineage>
</organism>
<protein>
    <recommendedName>
        <fullName evidence="5">Lipoprotein LpqB beta-propeller domain-containing protein</fullName>
    </recommendedName>
</protein>
<reference evidence="4" key="2">
    <citation type="submission" date="2024-06" db="EMBL/GenBank/DDBJ databases">
        <title>Micromonospora mangrovi CCTCC AA 2012012 genome sequences.</title>
        <authorList>
            <person name="Gao J."/>
        </authorList>
    </citation>
    <scope>NUCLEOTIDE SEQUENCE</scope>
    <source>
        <strain evidence="4">CCTCC AA 2012012</strain>
    </source>
</reference>
<sequence length="403" mass="42610">MKPSPRVATALAPALAAALLAACTPGDPPAASAPPAVTGTLPETRMTAAPRADFCPVALPGSWQDAIRDSRLAQQPGERWMGLTPTPDGRSAFALVQRDGSPARLVRQEKGGGRREVATMPDLFTLPLWAVFDGRWLVYARSDLARSAPHGRGGAEVFSWDATSGAAPRQVAGTGDFVFRPPLRDGRLALTEVLGKDRSALTLHDLAAGTARTVATGPVAGVGFHGADLLWFDRATGRLRAVGPDGQATSAPQPSAGPGAAAQVTTDGRTTAWVSRDELVLTVWRPDWAAPVRVSRFTPESPSPAAETVLPNGVRRPTTDVDPFQRVASPTVVGDLVIFDYDQGWYVADLRTGSYARLTADRADAVVSGGALLVDPDDDSVPPQRQAYSLLRVDRLPPLPECR</sequence>